<evidence type="ECO:0000256" key="1">
    <source>
        <dbReference type="ARBA" id="ARBA00022801"/>
    </source>
</evidence>
<dbReference type="CDD" id="cd03443">
    <property type="entry name" value="PaaI_thioesterase"/>
    <property type="match status" value="1"/>
</dbReference>
<evidence type="ECO:0000256" key="2">
    <source>
        <dbReference type="SAM" id="MobiDB-lite"/>
    </source>
</evidence>
<dbReference type="Gene3D" id="3.10.129.10">
    <property type="entry name" value="Hotdog Thioesterase"/>
    <property type="match status" value="1"/>
</dbReference>
<dbReference type="Proteomes" id="UP000285123">
    <property type="component" value="Unassembled WGS sequence"/>
</dbReference>
<name>A0A423Q3V7_9GAMM</name>
<dbReference type="PANTHER" id="PTHR43240:SF1">
    <property type="entry name" value="BLR5584 PROTEIN"/>
    <property type="match status" value="1"/>
</dbReference>
<evidence type="ECO:0000259" key="3">
    <source>
        <dbReference type="Pfam" id="PF03061"/>
    </source>
</evidence>
<dbReference type="InterPro" id="IPR006683">
    <property type="entry name" value="Thioestr_dom"/>
</dbReference>
<dbReference type="EMBL" id="AYKF01000057">
    <property type="protein sequence ID" value="ROO33752.1"/>
    <property type="molecule type" value="Genomic_DNA"/>
</dbReference>
<keyword evidence="1" id="KW-0378">Hydrolase</keyword>
<dbReference type="InterPro" id="IPR003736">
    <property type="entry name" value="PAAI_dom"/>
</dbReference>
<comment type="caution">
    <text evidence="4">The sequence shown here is derived from an EMBL/GenBank/DDBJ whole genome shotgun (WGS) entry which is preliminary data.</text>
</comment>
<feature type="domain" description="Thioesterase" evidence="3">
    <location>
        <begin position="81"/>
        <end position="157"/>
    </location>
</feature>
<feature type="region of interest" description="Disordered" evidence="2">
    <location>
        <begin position="12"/>
        <end position="31"/>
    </location>
</feature>
<gene>
    <name evidence="4" type="ORF">SAHL_03460</name>
</gene>
<dbReference type="Pfam" id="PF03061">
    <property type="entry name" value="4HBT"/>
    <property type="match status" value="1"/>
</dbReference>
<accession>A0A423Q3V7</accession>
<dbReference type="NCBIfam" id="TIGR00369">
    <property type="entry name" value="unchar_dom_1"/>
    <property type="match status" value="1"/>
</dbReference>
<reference evidence="4 5" key="1">
    <citation type="submission" date="2013-10" db="EMBL/GenBank/DDBJ databases">
        <title>Salinisphaera halophila YIM 95161 Genome Sequencing.</title>
        <authorList>
            <person name="Lai Q."/>
            <person name="Li C."/>
            <person name="Shao Z."/>
        </authorList>
    </citation>
    <scope>NUCLEOTIDE SEQUENCE [LARGE SCALE GENOMIC DNA]</scope>
    <source>
        <strain evidence="4 5">YIM 95161</strain>
    </source>
</reference>
<dbReference type="GO" id="GO:0061522">
    <property type="term" value="F:1,4-dihydroxy-2-naphthoyl-CoA thioesterase activity"/>
    <property type="evidence" value="ECO:0007669"/>
    <property type="project" value="TreeGrafter"/>
</dbReference>
<organism evidence="4 5">
    <name type="scientific">Salinisphaera orenii YIM 95161</name>
    <dbReference type="NCBI Taxonomy" id="1051139"/>
    <lineage>
        <taxon>Bacteria</taxon>
        <taxon>Pseudomonadati</taxon>
        <taxon>Pseudomonadota</taxon>
        <taxon>Gammaproteobacteria</taxon>
        <taxon>Salinisphaerales</taxon>
        <taxon>Salinisphaeraceae</taxon>
        <taxon>Salinisphaera</taxon>
    </lineage>
</organism>
<dbReference type="SUPFAM" id="SSF54637">
    <property type="entry name" value="Thioesterase/thiol ester dehydrase-isomerase"/>
    <property type="match status" value="1"/>
</dbReference>
<proteinExistence type="predicted"/>
<dbReference type="RefSeq" id="WP_123590007.1">
    <property type="nucleotide sequence ID" value="NZ_AYKF01000057.1"/>
</dbReference>
<evidence type="ECO:0000313" key="5">
    <source>
        <dbReference type="Proteomes" id="UP000285123"/>
    </source>
</evidence>
<dbReference type="InterPro" id="IPR029069">
    <property type="entry name" value="HotDog_dom_sf"/>
</dbReference>
<dbReference type="GO" id="GO:0005829">
    <property type="term" value="C:cytosol"/>
    <property type="evidence" value="ECO:0007669"/>
    <property type="project" value="TreeGrafter"/>
</dbReference>
<evidence type="ECO:0000313" key="4">
    <source>
        <dbReference type="EMBL" id="ROO33752.1"/>
    </source>
</evidence>
<protein>
    <submittedName>
        <fullName evidence="4">Aromatic compound catabolic protein</fullName>
    </submittedName>
</protein>
<dbReference type="PANTHER" id="PTHR43240">
    <property type="entry name" value="1,4-DIHYDROXY-2-NAPHTHOYL-COA THIOESTERASE 1"/>
    <property type="match status" value="1"/>
</dbReference>
<dbReference type="OrthoDB" id="9813282at2"/>
<dbReference type="AlphaFoldDB" id="A0A423Q3V7"/>
<sequence length="174" mass="18661">MTARLEDWLATEQQLASATPDPAPTQEPDRRSGLDRLQAVLRGHGPAAPIGRTLDFRLVEVEHGRAVFQGAPAQAHYNPLGSVHGGWFAALLDSAVGCAVHSTLAAGRAYTTLELKVNYVRALTDRVARVRAVGEVIHVGRRVATAEARLFGPDDRLYAHATTTCLVFDAEAAS</sequence>